<proteinExistence type="predicted"/>
<dbReference type="AlphaFoldDB" id="A0A831LMP3"/>
<name>A0A831LMP3_9BACT</name>
<accession>A0A831LMP3</accession>
<comment type="caution">
    <text evidence="1">The sequence shown here is derived from an EMBL/GenBank/DDBJ whole genome shotgun (WGS) entry which is preliminary data.</text>
</comment>
<protein>
    <submittedName>
        <fullName evidence="1">Uncharacterized protein</fullName>
    </submittedName>
</protein>
<evidence type="ECO:0000313" key="1">
    <source>
        <dbReference type="EMBL" id="HDR52498.1"/>
    </source>
</evidence>
<gene>
    <name evidence="1" type="ORF">ENN90_12915</name>
</gene>
<reference evidence="1" key="1">
    <citation type="journal article" date="2020" name="mSystems">
        <title>Genome- and Community-Level Interaction Insights into Carbon Utilization and Element Cycling Functions of Hydrothermarchaeota in Hydrothermal Sediment.</title>
        <authorList>
            <person name="Zhou Z."/>
            <person name="Liu Y."/>
            <person name="Xu W."/>
            <person name="Pan J."/>
            <person name="Luo Z.H."/>
            <person name="Li M."/>
        </authorList>
    </citation>
    <scope>NUCLEOTIDE SEQUENCE [LARGE SCALE GENOMIC DNA]</scope>
    <source>
        <strain evidence="1">SpSt-1217</strain>
    </source>
</reference>
<organism evidence="1">
    <name type="scientific">Mariniphaga anaerophila</name>
    <dbReference type="NCBI Taxonomy" id="1484053"/>
    <lineage>
        <taxon>Bacteria</taxon>
        <taxon>Pseudomonadati</taxon>
        <taxon>Bacteroidota</taxon>
        <taxon>Bacteroidia</taxon>
        <taxon>Marinilabiliales</taxon>
        <taxon>Prolixibacteraceae</taxon>
        <taxon>Mariniphaga</taxon>
    </lineage>
</organism>
<sequence>MKVKKSVRKVLTLVGTTLFLIIAVLGFVTLRTLNRTQIQIDISQNLGIINLSTYSEPPQFAIWLENQSNNELKTIFVTRRAGIGDWEGKTNVPVALPRWFDLFREENTLFTIVKDDKYMAVSGATPKENIFSVRVEVKPGTQWICWIEMNLAGDYNDDYPELNLSTFEEDEFATGQPALLYKAEIIAEEGMQFSPSLVSQSVWKDGKNYVEPVGEGITTARSIFDSIHISVIRPKPKLIDKNELTGL</sequence>
<dbReference type="EMBL" id="DSDK01000718">
    <property type="protein sequence ID" value="HDR52498.1"/>
    <property type="molecule type" value="Genomic_DNA"/>
</dbReference>
<dbReference type="Proteomes" id="UP000886047">
    <property type="component" value="Unassembled WGS sequence"/>
</dbReference>